<reference evidence="5" key="1">
    <citation type="submission" date="2020-06" db="EMBL/GenBank/DDBJ databases">
        <title>Unique genomic features of the anaerobic methanotrophic archaea.</title>
        <authorList>
            <person name="Chadwick G.L."/>
            <person name="Skennerton C.T."/>
            <person name="Laso-Perez R."/>
            <person name="Leu A.O."/>
            <person name="Speth D.R."/>
            <person name="Yu H."/>
            <person name="Morgan-Lang C."/>
            <person name="Hatzenpichler R."/>
            <person name="Goudeau D."/>
            <person name="Malmstrom R."/>
            <person name="Brazelton W.J."/>
            <person name="Woyke T."/>
            <person name="Hallam S.J."/>
            <person name="Tyson G.W."/>
            <person name="Wegener G."/>
            <person name="Boetius A."/>
            <person name="Orphan V."/>
        </authorList>
    </citation>
    <scope>NUCLEOTIDE SEQUENCE</scope>
</reference>
<feature type="domain" description="Carbohydrate-binding/sugar hydrolysis" evidence="4">
    <location>
        <begin position="1143"/>
        <end position="1262"/>
    </location>
</feature>
<dbReference type="PANTHER" id="PTHR22990">
    <property type="entry name" value="F-BOX ONLY PROTEIN"/>
    <property type="match status" value="1"/>
</dbReference>
<evidence type="ECO:0000313" key="5">
    <source>
        <dbReference type="EMBL" id="QNO55949.1"/>
    </source>
</evidence>
<name>A0A7G9Z6R5_9EURY</name>
<organism evidence="5">
    <name type="scientific">Candidatus Methanophaga sp. ANME-1 ERB7</name>
    <dbReference type="NCBI Taxonomy" id="2759913"/>
    <lineage>
        <taxon>Archaea</taxon>
        <taxon>Methanobacteriati</taxon>
        <taxon>Methanobacteriota</taxon>
        <taxon>Stenosarchaea group</taxon>
        <taxon>Methanomicrobia</taxon>
        <taxon>Candidatus Methanophagales</taxon>
        <taxon>Candidatus Methanophagaceae</taxon>
        <taxon>Candidatus Methanophaga</taxon>
    </lineage>
</organism>
<feature type="domain" description="Carbohydrate-binding/sugar hydrolysis" evidence="4">
    <location>
        <begin position="993"/>
        <end position="1137"/>
    </location>
</feature>
<dbReference type="Pfam" id="PF05048">
    <property type="entry name" value="NosD"/>
    <property type="match status" value="4"/>
</dbReference>
<dbReference type="Pfam" id="PF10102">
    <property type="entry name" value="DUF2341"/>
    <property type="match status" value="1"/>
</dbReference>
<keyword evidence="3" id="KW-0833">Ubl conjugation pathway</keyword>
<proteinExistence type="predicted"/>
<dbReference type="InterPro" id="IPR018765">
    <property type="entry name" value="DUF2341"/>
</dbReference>
<dbReference type="SMART" id="SM00710">
    <property type="entry name" value="PbH1"/>
    <property type="match status" value="26"/>
</dbReference>
<sequence length="1292" mass="141794">MNAKIIAFTLVIAFVLSAGIASALSNSGGGEWKYNKVIAIKENSGKTLTDYQVLIELKGSDFPEEAKSDGCDIRFSDLGGNELSYWIEEFDPSTGTCEIWVKVPEIPASGTVTVLMYYGNPSAGVVSDGDATFVFFDDFEGSELDTNKWSETYNYPVWTVSNSILTLRTSASTPQWNEAGIKAPEDFSHDFRAIAKFKGNYDKADLRFYCVLGEPRYLLGLKIAYWGTVVYAYTMNSEDVSLFNYPSDSPWVRCMITKVGSRSQFYWDDFETPVYQEEDGLSDSYSLTRIGTTWQQQNVYCDYVFITKYADPEPIATIGTETTVNAVSHCVVIKSPGYYLLTRDIRSESGPGIDITTSDVIFDGNGHTIDGEGSGYGVYVHTFSPLTKLSNVTVKNVNVRDWGVGIRFEKVEHSTIENSTAKSNKEGIYLFLSDSNTLANNNVCNNNIGVGLEHSNYNLIYNNLFNNTENVELVGLNINTWNTSKTPGPNIVGGIYQGGNAWQNPDGNGLSQTCDDRNYDGICDKEHELIVGNKDNLPLKVGGPIGVDRCVEIKSPGYYFLTGDIQSGSYPCINITTSNVVFDPDKKRNSKRLFPCINITTSNVVFDGEGHTLAGSGFGGGISVYNPSAILSNVTIKNLKIEDLDEGIYFSNVRDSTVKNTEIYNNGWGGCSGIYLMNSSNIMLSNNTVHFNCWYGIELHDSWYNTIVNNTVYKNDGDGIYLENSDNNSIRGNTIYDNAHRGIDLTTGSDNNTISNNLIYATRPRQLYGLELSASTNNSIIYNTVYDHEYYGIALQLAHNNSVAHNKVYNNNDYGICLRYSNNTLIYNNLFSNTDNIYIKGSTNTWNITKTPGANILGGFYLGGNAWLKPDGTGFSQTCRDDNNNGICDTAHKLDADNVDYVPLTVTETRSVNSCMEINTSGYYMLTRDLLFNPLSPQNCITITASDVVLDGNGHTIEGPTIAHAYCGVYVYVYTPSTKLSNVTVKNVTIRNCGFGIRFENVERSTISESTASNNGVGISLYHSSTNTLAGNTVSNNSDDGIHLSSWSNSNTLTSNTASDNSNNGIYLDYSSTNTLTGNTASNNENGIYLDYSSTNTLTGNTASYNYDVGIYLDYSSTNTLTGNTANSNNYYGILLVCSSTNTLTGNTASNNHLERLGGQGISLISSSNNTITGNNVSNNGWNGIELFDSSMNTIYNNYFDNTNNAYDDGTNTWNSTKTAGTNIIGEPYLGGNYWSDYTGTDVDGDVLGDTPYSIPGGTNKDYMPLVQKEAVIFDVPNRVQHLYQSARQLLG</sequence>
<dbReference type="SUPFAM" id="SSF51126">
    <property type="entry name" value="Pectin lyase-like"/>
    <property type="match status" value="4"/>
</dbReference>
<dbReference type="PANTHER" id="PTHR22990:SF15">
    <property type="entry name" value="F-BOX ONLY PROTEIN 10"/>
    <property type="match status" value="1"/>
</dbReference>
<dbReference type="InterPro" id="IPR007742">
    <property type="entry name" value="NosD_dom"/>
</dbReference>
<gene>
    <name evidence="5" type="ORF">AGOHDPGA_00006</name>
</gene>
<dbReference type="InterPro" id="IPR051550">
    <property type="entry name" value="SCF-Subunits/Alg-Epimerases"/>
</dbReference>
<dbReference type="NCBIfam" id="TIGR03804">
    <property type="entry name" value="para_beta_helix"/>
    <property type="match status" value="10"/>
</dbReference>
<dbReference type="InterPro" id="IPR006626">
    <property type="entry name" value="PbH1"/>
</dbReference>
<evidence type="ECO:0000259" key="4">
    <source>
        <dbReference type="SMART" id="SM00722"/>
    </source>
</evidence>
<feature type="domain" description="Carbohydrate-binding/sugar hydrolysis" evidence="4">
    <location>
        <begin position="644"/>
        <end position="819"/>
    </location>
</feature>
<protein>
    <recommendedName>
        <fullName evidence="4">Carbohydrate-binding/sugar hydrolysis domain-containing protein</fullName>
    </recommendedName>
</protein>
<feature type="domain" description="Carbohydrate-binding/sugar hydrolysis" evidence="4">
    <location>
        <begin position="334"/>
        <end position="453"/>
    </location>
</feature>
<evidence type="ECO:0000256" key="3">
    <source>
        <dbReference type="ARBA" id="ARBA00022786"/>
    </source>
</evidence>
<dbReference type="SMART" id="SM00722">
    <property type="entry name" value="CASH"/>
    <property type="match status" value="4"/>
</dbReference>
<dbReference type="InterPro" id="IPR022441">
    <property type="entry name" value="Para_beta_helix_rpt-2"/>
</dbReference>
<dbReference type="InterPro" id="IPR006633">
    <property type="entry name" value="Carb-bd_sugar_hydrolysis-dom"/>
</dbReference>
<dbReference type="InterPro" id="IPR011050">
    <property type="entry name" value="Pectin_lyase_fold/virulence"/>
</dbReference>
<evidence type="ECO:0000256" key="1">
    <source>
        <dbReference type="ARBA" id="ARBA00004906"/>
    </source>
</evidence>
<keyword evidence="2" id="KW-0677">Repeat</keyword>
<comment type="pathway">
    <text evidence="1">Protein modification; protein ubiquitination.</text>
</comment>
<evidence type="ECO:0000256" key="2">
    <source>
        <dbReference type="ARBA" id="ARBA00022737"/>
    </source>
</evidence>
<accession>A0A7G9Z6R5</accession>
<dbReference type="InterPro" id="IPR012334">
    <property type="entry name" value="Pectin_lyas_fold"/>
</dbReference>
<dbReference type="Gene3D" id="2.160.20.10">
    <property type="entry name" value="Single-stranded right-handed beta-helix, Pectin lyase-like"/>
    <property type="match status" value="5"/>
</dbReference>
<dbReference type="EMBL" id="MT631634">
    <property type="protein sequence ID" value="QNO55949.1"/>
    <property type="molecule type" value="Genomic_DNA"/>
</dbReference>